<name>A0A934NL33_9FLAO</name>
<comment type="caution">
    <text evidence="2">The sequence shown here is derived from an EMBL/GenBank/DDBJ whole genome shotgun (WGS) entry which is preliminary data.</text>
</comment>
<dbReference type="Gene3D" id="3.30.420.10">
    <property type="entry name" value="Ribonuclease H-like superfamily/Ribonuclease H"/>
    <property type="match status" value="1"/>
</dbReference>
<dbReference type="InterPro" id="IPR050951">
    <property type="entry name" value="Retrovirus_Pol_polyprotein"/>
</dbReference>
<reference evidence="2 3" key="1">
    <citation type="submission" date="2020-09" db="EMBL/GenBank/DDBJ databases">
        <title>Draft genome of Gelidibacter salicanalis PAMC21136.</title>
        <authorList>
            <person name="Park H."/>
        </authorList>
    </citation>
    <scope>NUCLEOTIDE SEQUENCE [LARGE SCALE GENOMIC DNA]</scope>
    <source>
        <strain evidence="2 3">PAMC21136</strain>
    </source>
</reference>
<feature type="domain" description="Integrase catalytic" evidence="1">
    <location>
        <begin position="1"/>
        <end position="77"/>
    </location>
</feature>
<dbReference type="PANTHER" id="PTHR37984">
    <property type="entry name" value="PROTEIN CBG26694"/>
    <property type="match status" value="1"/>
</dbReference>
<dbReference type="PANTHER" id="PTHR37984:SF7">
    <property type="entry name" value="INTEGRASE CATALYTIC DOMAIN-CONTAINING PROTEIN"/>
    <property type="match status" value="1"/>
</dbReference>
<dbReference type="AlphaFoldDB" id="A0A934NL33"/>
<organism evidence="2 3">
    <name type="scientific">Gelidibacter salicanalis</name>
    <dbReference type="NCBI Taxonomy" id="291193"/>
    <lineage>
        <taxon>Bacteria</taxon>
        <taxon>Pseudomonadati</taxon>
        <taxon>Bacteroidota</taxon>
        <taxon>Flavobacteriia</taxon>
        <taxon>Flavobacteriales</taxon>
        <taxon>Flavobacteriaceae</taxon>
        <taxon>Gelidibacter</taxon>
    </lineage>
</organism>
<feature type="non-terminal residue" evidence="2">
    <location>
        <position position="77"/>
    </location>
</feature>
<dbReference type="GO" id="GO:0015074">
    <property type="term" value="P:DNA integration"/>
    <property type="evidence" value="ECO:0007669"/>
    <property type="project" value="InterPro"/>
</dbReference>
<dbReference type="SUPFAM" id="SSF53098">
    <property type="entry name" value="Ribonuclease H-like"/>
    <property type="match status" value="1"/>
</dbReference>
<dbReference type="InterPro" id="IPR036397">
    <property type="entry name" value="RNaseH_sf"/>
</dbReference>
<dbReference type="EMBL" id="JAEHJZ010000493">
    <property type="protein sequence ID" value="MBJ7883266.1"/>
    <property type="molecule type" value="Genomic_DNA"/>
</dbReference>
<accession>A0A934NL33</accession>
<dbReference type="Proteomes" id="UP000662373">
    <property type="component" value="Unassembled WGS sequence"/>
</dbReference>
<dbReference type="InterPro" id="IPR012337">
    <property type="entry name" value="RNaseH-like_sf"/>
</dbReference>
<keyword evidence="3" id="KW-1185">Reference proteome</keyword>
<evidence type="ECO:0000259" key="1">
    <source>
        <dbReference type="PROSITE" id="PS50994"/>
    </source>
</evidence>
<proteinExistence type="predicted"/>
<dbReference type="GO" id="GO:0003676">
    <property type="term" value="F:nucleic acid binding"/>
    <property type="evidence" value="ECO:0007669"/>
    <property type="project" value="InterPro"/>
</dbReference>
<evidence type="ECO:0000313" key="3">
    <source>
        <dbReference type="Proteomes" id="UP000662373"/>
    </source>
</evidence>
<dbReference type="PROSITE" id="PS50994">
    <property type="entry name" value="INTEGRASE"/>
    <property type="match status" value="1"/>
</dbReference>
<gene>
    <name evidence="2" type="ORF">JEM65_21865</name>
</gene>
<feature type="non-terminal residue" evidence="2">
    <location>
        <position position="1"/>
    </location>
</feature>
<dbReference type="InterPro" id="IPR001584">
    <property type="entry name" value="Integrase_cat-core"/>
</dbReference>
<protein>
    <submittedName>
        <fullName evidence="2">Transposase family protein</fullName>
    </submittedName>
</protein>
<evidence type="ECO:0000313" key="2">
    <source>
        <dbReference type="EMBL" id="MBJ7883266.1"/>
    </source>
</evidence>
<sequence length="77" mass="8646">TTQATLDVITHWFLTFGFPTRIRSDNGPQFRTQFETFCHTHGIEHATSSPYIAQSNFLAEAAVKNVKMLLAKCDQTG</sequence>